<dbReference type="PROSITE" id="PS50878">
    <property type="entry name" value="RT_POL"/>
    <property type="match status" value="1"/>
</dbReference>
<dbReference type="InterPro" id="IPR000477">
    <property type="entry name" value="RT_dom"/>
</dbReference>
<dbReference type="SUPFAM" id="SSF56672">
    <property type="entry name" value="DNA/RNA polymerases"/>
    <property type="match status" value="1"/>
</dbReference>
<keyword evidence="3" id="KW-1185">Reference proteome</keyword>
<accession>A0ABM2A072</accession>
<organism evidence="2 3">
    <name type="scientific">Aedes albopictus</name>
    <name type="common">Asian tiger mosquito</name>
    <name type="synonym">Stegomyia albopicta</name>
    <dbReference type="NCBI Taxonomy" id="7160"/>
    <lineage>
        <taxon>Eukaryota</taxon>
        <taxon>Metazoa</taxon>
        <taxon>Ecdysozoa</taxon>
        <taxon>Arthropoda</taxon>
        <taxon>Hexapoda</taxon>
        <taxon>Insecta</taxon>
        <taxon>Pterygota</taxon>
        <taxon>Neoptera</taxon>
        <taxon>Endopterygota</taxon>
        <taxon>Diptera</taxon>
        <taxon>Nematocera</taxon>
        <taxon>Culicoidea</taxon>
        <taxon>Culicidae</taxon>
        <taxon>Culicinae</taxon>
        <taxon>Aedini</taxon>
        <taxon>Aedes</taxon>
        <taxon>Stegomyia</taxon>
    </lineage>
</organism>
<reference evidence="3" key="1">
    <citation type="journal article" date="2015" name="Proc. Natl. Acad. Sci. U.S.A.">
        <title>Genome sequence of the Asian Tiger mosquito, Aedes albopictus, reveals insights into its biology, genetics, and evolution.</title>
        <authorList>
            <person name="Chen X.G."/>
            <person name="Jiang X."/>
            <person name="Gu J."/>
            <person name="Xu M."/>
            <person name="Wu Y."/>
            <person name="Deng Y."/>
            <person name="Zhang C."/>
            <person name="Bonizzoni M."/>
            <person name="Dermauw W."/>
            <person name="Vontas J."/>
            <person name="Armbruster P."/>
            <person name="Huang X."/>
            <person name="Yang Y."/>
            <person name="Zhang H."/>
            <person name="He W."/>
            <person name="Peng H."/>
            <person name="Liu Y."/>
            <person name="Wu K."/>
            <person name="Chen J."/>
            <person name="Lirakis M."/>
            <person name="Topalis P."/>
            <person name="Van Leeuwen T."/>
            <person name="Hall A.B."/>
            <person name="Jiang X."/>
            <person name="Thorpe C."/>
            <person name="Mueller R.L."/>
            <person name="Sun C."/>
            <person name="Waterhouse R.M."/>
            <person name="Yan G."/>
            <person name="Tu Z.J."/>
            <person name="Fang X."/>
            <person name="James A.A."/>
        </authorList>
    </citation>
    <scope>NUCLEOTIDE SEQUENCE [LARGE SCALE GENOMIC DNA]</scope>
    <source>
        <strain evidence="3">Foshan</strain>
    </source>
</reference>
<dbReference type="PRINTS" id="PR01345">
    <property type="entry name" value="CERVTRCPTASE"/>
</dbReference>
<dbReference type="PANTHER" id="PTHR33332">
    <property type="entry name" value="REVERSE TRANSCRIPTASE DOMAIN-CONTAINING PROTEIN"/>
    <property type="match status" value="1"/>
</dbReference>
<dbReference type="CDD" id="cd01650">
    <property type="entry name" value="RT_nLTR_like"/>
    <property type="match status" value="1"/>
</dbReference>
<dbReference type="Pfam" id="PF00078">
    <property type="entry name" value="RVT_1"/>
    <property type="match status" value="1"/>
</dbReference>
<dbReference type="RefSeq" id="XP_062704242.1">
    <property type="nucleotide sequence ID" value="XM_062848258.1"/>
</dbReference>
<dbReference type="EnsemblMetazoa" id="AALFPA23_023226.R34553">
    <property type="protein sequence ID" value="AALFPA23_023226.P34553"/>
    <property type="gene ID" value="AALFPA23_023226"/>
</dbReference>
<sequence length="942" mass="106023">MEALDPPAAVEPFLPALNSRPSPACGGDERVFQIGIAGKYDDFAYSIAPDPLVVSSQCPPYSLELSTYIDSSLGRTEVGIMEALEPPTTVAPFQPAFSSRPGPACGSGERVFQHVPQGKLNLNIQSTTSDASIVSRQPSLEEMQRIPQADDDETPQTTRTISHQDELGSGISVYYQNVRGLRTKIQDFYASVTASLYDVIVLTETWLDEVIPSGMLFSNDYAVYRGDRNALTSTKKRSGGTLIAVKNIIPSSLIPSNENSIEHVWVSLTMAQRSIAIGAVYIPPDKASDVQTTNRHIASMKSVISSLGHNAVAVFGDYNRPGIRWMQNEEHYCSVDVTASSLTQSNAALVDGMSSNNMRQLNYMKNRFGNTLDLLFVNEELVDDFTIEDVVEPILPIDVCHQPFLCTINNCEPLLEEYVDEFDAHAFDFKKTDFDGLRRHLSALDWSIVTECANLDDAVENFTSAVSSYANLSNIYLFNLSLSNSTFPTRWKASYMFPIHKKSSKNDVRSYRGITSLCACSKLFEIIVSEHLFYQTKQYISTSQHGFFPGRSISTNLCEFASFCLRNIGQGRQIDAIYTDLKAAFDKVNHSILLDKLNKLGCSSGFVAWLRSYLCGRKLAVKIGSSVPRWFENPSGVPQGSNLGPLLFSLFINDALLHIGECFCLGYADDFELYIVINGVEDCRRLQTLLEMFATWCQANKMELSIPKCFVISYHHKMNPLFFEYTIGGELVQRTETIRDLGVTLDSALSFRNHHEEIIDKARRQLGFVSKLSKELRDPYTLKSLYVSLVRPLLETASIVWDPYHSTVASRIESVQKRFVRFALPNLPWNDPQNLPPYESRCQLIGLDTLTQRRKRAKAIFIAKLLAAEIDAPNLLVLVDINVPGYATRRPEFFRLPFRRWDYTSQEPIRAMMECFNHVVHLYDFNVTTNNFKSRLSRFVFN</sequence>
<evidence type="ECO:0000259" key="1">
    <source>
        <dbReference type="PROSITE" id="PS50878"/>
    </source>
</evidence>
<dbReference type="GeneID" id="134286618"/>
<evidence type="ECO:0000313" key="2">
    <source>
        <dbReference type="EnsemblMetazoa" id="AALFPA23_023226.P34553"/>
    </source>
</evidence>
<feature type="domain" description="Reverse transcriptase" evidence="1">
    <location>
        <begin position="480"/>
        <end position="727"/>
    </location>
</feature>
<reference evidence="2" key="2">
    <citation type="submission" date="2025-05" db="UniProtKB">
        <authorList>
            <consortium name="EnsemblMetazoa"/>
        </authorList>
    </citation>
    <scope>IDENTIFICATION</scope>
    <source>
        <strain evidence="2">Foshan</strain>
    </source>
</reference>
<dbReference type="Proteomes" id="UP000069940">
    <property type="component" value="Unassembled WGS sequence"/>
</dbReference>
<evidence type="ECO:0000313" key="3">
    <source>
        <dbReference type="Proteomes" id="UP000069940"/>
    </source>
</evidence>
<dbReference type="InterPro" id="IPR036691">
    <property type="entry name" value="Endo/exonu/phosph_ase_sf"/>
</dbReference>
<dbReference type="InterPro" id="IPR043502">
    <property type="entry name" value="DNA/RNA_pol_sf"/>
</dbReference>
<dbReference type="SUPFAM" id="SSF56219">
    <property type="entry name" value="DNase I-like"/>
    <property type="match status" value="1"/>
</dbReference>
<name>A0ABM2A072_AEDAL</name>
<protein>
    <recommendedName>
        <fullName evidence="1">Reverse transcriptase domain-containing protein</fullName>
    </recommendedName>
</protein>
<dbReference type="Gene3D" id="3.60.10.10">
    <property type="entry name" value="Endonuclease/exonuclease/phosphatase"/>
    <property type="match status" value="1"/>
</dbReference>
<proteinExistence type="predicted"/>